<proteinExistence type="predicted"/>
<protein>
    <submittedName>
        <fullName evidence="2">Uncharacterized protein</fullName>
    </submittedName>
</protein>
<sequence length="343" mass="39105">MKRAAFAFWANIEAANKAEAYNQKHSSLRPTQKSNRLQKPNTIQRKSSETLSIKLKEDDPIPSKNVVEPNHCEERVEFGDTIETPTSEAYFTPNQRAFMDSLQTVSSHEKKPECTQLSKSNVQIAAQLDSTLPTTQSTLHDNEIQQTLSTPHQLQDTPPSHSQVKFEKATPPRNLHQLCTKNRTTSIIEICSPTSTIDVHSPEPEVDWTPKLRQKQVVRKSVVIKLLESDKLLLQKQIDKNWSSTSSDSTTSLSSTPLRRMKSSMVVQSDLSSSFETPRSVYGTELDEMFTNDESTEVREMYPPNIKQRRNGFFLKISNTFTSRNKINIKFIQKIKIISCSRY</sequence>
<comment type="caution">
    <text evidence="2">The sequence shown here is derived from an EMBL/GenBank/DDBJ whole genome shotgun (WGS) entry which is preliminary data.</text>
</comment>
<feature type="compositionally biased region" description="Polar residues" evidence="1">
    <location>
        <begin position="23"/>
        <end position="45"/>
    </location>
</feature>
<keyword evidence="3" id="KW-1185">Reference proteome</keyword>
<dbReference type="AlphaFoldDB" id="A0AAW2YI68"/>
<name>A0AAW2YI68_9EUKA</name>
<gene>
    <name evidence="2" type="ORF">AKO1_006423</name>
</gene>
<reference evidence="2 3" key="1">
    <citation type="submission" date="2024-03" db="EMBL/GenBank/DDBJ databases">
        <title>The Acrasis kona genome and developmental transcriptomes reveal deep origins of eukaryotic multicellular pathways.</title>
        <authorList>
            <person name="Sheikh S."/>
            <person name="Fu C.-J."/>
            <person name="Brown M.W."/>
            <person name="Baldauf S.L."/>
        </authorList>
    </citation>
    <scope>NUCLEOTIDE SEQUENCE [LARGE SCALE GENOMIC DNA]</scope>
    <source>
        <strain evidence="2 3">ATCC MYA-3509</strain>
    </source>
</reference>
<dbReference type="EMBL" id="JAOPGA020000124">
    <property type="protein sequence ID" value="KAL0476975.1"/>
    <property type="molecule type" value="Genomic_DNA"/>
</dbReference>
<dbReference type="Proteomes" id="UP001431209">
    <property type="component" value="Unassembled WGS sequence"/>
</dbReference>
<feature type="compositionally biased region" description="Polar residues" evidence="1">
    <location>
        <begin position="148"/>
        <end position="163"/>
    </location>
</feature>
<evidence type="ECO:0000256" key="1">
    <source>
        <dbReference type="SAM" id="MobiDB-lite"/>
    </source>
</evidence>
<organism evidence="2 3">
    <name type="scientific">Acrasis kona</name>
    <dbReference type="NCBI Taxonomy" id="1008807"/>
    <lineage>
        <taxon>Eukaryota</taxon>
        <taxon>Discoba</taxon>
        <taxon>Heterolobosea</taxon>
        <taxon>Tetramitia</taxon>
        <taxon>Eutetramitia</taxon>
        <taxon>Acrasidae</taxon>
        <taxon>Acrasis</taxon>
    </lineage>
</organism>
<evidence type="ECO:0000313" key="2">
    <source>
        <dbReference type="EMBL" id="KAL0476975.1"/>
    </source>
</evidence>
<accession>A0AAW2YI68</accession>
<evidence type="ECO:0000313" key="3">
    <source>
        <dbReference type="Proteomes" id="UP001431209"/>
    </source>
</evidence>
<feature type="region of interest" description="Disordered" evidence="1">
    <location>
        <begin position="21"/>
        <end position="45"/>
    </location>
</feature>
<feature type="region of interest" description="Disordered" evidence="1">
    <location>
        <begin position="148"/>
        <end position="170"/>
    </location>
</feature>